<dbReference type="GeneID" id="4818336"/>
<sequence>MVSSIIISPQRTEITEMTKKIKPREIEGFDNAAMVTGEELAALLKRAPSGSKFVVHASMDAAIIDNPECVYTKAIRACLNVARAEAIRFAKGALSERQEARGARFRVYTSFYTRTYPREKEVTTYWIV</sequence>
<proteinExistence type="predicted"/>
<dbReference type="KEGG" id="vg:4818336"/>
<gene>
    <name evidence="1" type="ORF">BcepF1.033</name>
</gene>
<dbReference type="Proteomes" id="UP000001793">
    <property type="component" value="Segment"/>
</dbReference>
<evidence type="ECO:0000313" key="1">
    <source>
        <dbReference type="EMBL" id="ABL96764.1"/>
    </source>
</evidence>
<accession>A1YZT7</accession>
<dbReference type="EMBL" id="EF153632">
    <property type="protein sequence ID" value="ABL96764.1"/>
    <property type="molecule type" value="Genomic_DNA"/>
</dbReference>
<reference evidence="1 2" key="1">
    <citation type="submission" date="2006-12" db="EMBL/GenBank/DDBJ databases">
        <title>Genomic analysis of Burkholderia ambifaria phage BcepF1, a member of the Bcep781- like phage supergroup.</title>
        <authorList>
            <person name="Summer E.J."/>
            <person name="Robinson S."/>
            <person name="Haines C."/>
            <person name="Adams B."/>
            <person name="Daggett M."/>
            <person name="Landua J."/>
            <person name="Swanson S."/>
            <person name="Vorndam W."/>
            <person name="Morrison W."/>
            <person name="Nail K."/>
            <person name="Gonzalez C."/>
            <person name="Young R."/>
        </authorList>
    </citation>
    <scope>NUCLEOTIDE SEQUENCE [LARGE SCALE GENOMIC DNA]</scope>
</reference>
<protein>
    <submittedName>
        <fullName evidence="1">Uncharacterized protein</fullName>
    </submittedName>
</protein>
<dbReference type="RefSeq" id="YP_001039717.1">
    <property type="nucleotide sequence ID" value="NC_009015.1"/>
</dbReference>
<organism evidence="1 2">
    <name type="scientific">Burkholderia phage BcepF1</name>
    <dbReference type="NCBI Taxonomy" id="2886897"/>
    <lineage>
        <taxon>Viruses</taxon>
        <taxon>Duplodnaviria</taxon>
        <taxon>Heunggongvirae</taxon>
        <taxon>Uroviricota</taxon>
        <taxon>Caudoviricetes</taxon>
        <taxon>Lindbergviridae</taxon>
        <taxon>Bcepfunavirus</taxon>
        <taxon>Bcepfunavirus bcepF1</taxon>
    </lineage>
</organism>
<name>A1YZT7_9CAUD</name>
<keyword evidence="2" id="KW-1185">Reference proteome</keyword>
<evidence type="ECO:0000313" key="2">
    <source>
        <dbReference type="Proteomes" id="UP000001793"/>
    </source>
</evidence>